<dbReference type="InterPro" id="IPR036179">
    <property type="entry name" value="Ig-like_dom_sf"/>
</dbReference>
<dbReference type="SUPFAM" id="SSF54452">
    <property type="entry name" value="MHC antigen-recognition domain"/>
    <property type="match status" value="1"/>
</dbReference>
<proteinExistence type="inferred from homology"/>
<evidence type="ECO:0000259" key="6">
    <source>
        <dbReference type="PROSITE" id="PS50835"/>
    </source>
</evidence>
<evidence type="ECO:0000256" key="1">
    <source>
        <dbReference type="ARBA" id="ARBA00023180"/>
    </source>
</evidence>
<organism evidence="7 8">
    <name type="scientific">Perca fluviatilis</name>
    <name type="common">European perch</name>
    <dbReference type="NCBI Taxonomy" id="8168"/>
    <lineage>
        <taxon>Eukaryota</taxon>
        <taxon>Metazoa</taxon>
        <taxon>Chordata</taxon>
        <taxon>Craniata</taxon>
        <taxon>Vertebrata</taxon>
        <taxon>Euteleostomi</taxon>
        <taxon>Actinopterygii</taxon>
        <taxon>Neopterygii</taxon>
        <taxon>Teleostei</taxon>
        <taxon>Neoteleostei</taxon>
        <taxon>Acanthomorphata</taxon>
        <taxon>Eupercaria</taxon>
        <taxon>Perciformes</taxon>
        <taxon>Percoidei</taxon>
        <taxon>Percidae</taxon>
        <taxon>Percinae</taxon>
        <taxon>Perca</taxon>
    </lineage>
</organism>
<evidence type="ECO:0000256" key="5">
    <source>
        <dbReference type="SAM" id="Phobius"/>
    </source>
</evidence>
<evidence type="ECO:0000313" key="8">
    <source>
        <dbReference type="Proteomes" id="UP000465112"/>
    </source>
</evidence>
<feature type="domain" description="Ig-like" evidence="6">
    <location>
        <begin position="164"/>
        <end position="253"/>
    </location>
</feature>
<dbReference type="Pfam" id="PF07654">
    <property type="entry name" value="C1-set"/>
    <property type="match status" value="1"/>
</dbReference>
<dbReference type="InterPro" id="IPR011162">
    <property type="entry name" value="MHC_I/II-like_Ag-recog"/>
</dbReference>
<feature type="compositionally biased region" description="Polar residues" evidence="4">
    <location>
        <begin position="301"/>
        <end position="329"/>
    </location>
</feature>
<dbReference type="GO" id="GO:0009897">
    <property type="term" value="C:external side of plasma membrane"/>
    <property type="evidence" value="ECO:0007669"/>
    <property type="project" value="TreeGrafter"/>
</dbReference>
<keyword evidence="5" id="KW-0812">Transmembrane</keyword>
<dbReference type="InterPro" id="IPR001039">
    <property type="entry name" value="MHC_I_a_a1/a2"/>
</dbReference>
<dbReference type="InterPro" id="IPR013783">
    <property type="entry name" value="Ig-like_fold"/>
</dbReference>
<name>A0A6A5EUK5_PERFL</name>
<dbReference type="AlphaFoldDB" id="A0A6A5EUK5"/>
<keyword evidence="8" id="KW-1185">Reference proteome</keyword>
<evidence type="ECO:0000256" key="2">
    <source>
        <dbReference type="ARBA" id="ARBA00023319"/>
    </source>
</evidence>
<dbReference type="InterPro" id="IPR011161">
    <property type="entry name" value="MHC_I-like_Ag-recog"/>
</dbReference>
<keyword evidence="5" id="KW-0472">Membrane</keyword>
<keyword evidence="1" id="KW-0325">Glycoprotein</keyword>
<dbReference type="SMART" id="SM00407">
    <property type="entry name" value="IGc1"/>
    <property type="match status" value="1"/>
</dbReference>
<dbReference type="InterPro" id="IPR007110">
    <property type="entry name" value="Ig-like_dom"/>
</dbReference>
<feature type="transmembrane region" description="Helical" evidence="5">
    <location>
        <begin position="267"/>
        <end position="293"/>
    </location>
</feature>
<keyword evidence="2" id="KW-0393">Immunoglobulin domain</keyword>
<dbReference type="PANTHER" id="PTHR16675">
    <property type="entry name" value="MHC CLASS I-RELATED"/>
    <property type="match status" value="1"/>
</dbReference>
<dbReference type="Gene3D" id="3.30.500.10">
    <property type="entry name" value="MHC class I-like antigen recognition-like"/>
    <property type="match status" value="1"/>
</dbReference>
<dbReference type="Gene3D" id="2.60.40.10">
    <property type="entry name" value="Immunoglobulins"/>
    <property type="match status" value="1"/>
</dbReference>
<dbReference type="PANTHER" id="PTHR16675:SF193">
    <property type="entry name" value="LOC571647 PROTEIN-RELATED"/>
    <property type="match status" value="1"/>
</dbReference>
<evidence type="ECO:0000256" key="3">
    <source>
        <dbReference type="RuleBase" id="RU004439"/>
    </source>
</evidence>
<dbReference type="Pfam" id="PF00129">
    <property type="entry name" value="MHC_I"/>
    <property type="match status" value="1"/>
</dbReference>
<feature type="region of interest" description="Disordered" evidence="4">
    <location>
        <begin position="301"/>
        <end position="395"/>
    </location>
</feature>
<dbReference type="EMBL" id="VHII01000013">
    <property type="protein sequence ID" value="KAF1382079.1"/>
    <property type="molecule type" value="Genomic_DNA"/>
</dbReference>
<evidence type="ECO:0000256" key="4">
    <source>
        <dbReference type="SAM" id="MobiDB-lite"/>
    </source>
</evidence>
<dbReference type="InterPro" id="IPR003597">
    <property type="entry name" value="Ig_C1-set"/>
</dbReference>
<evidence type="ECO:0000313" key="7">
    <source>
        <dbReference type="EMBL" id="KAF1382079.1"/>
    </source>
</evidence>
<dbReference type="PROSITE" id="PS50835">
    <property type="entry name" value="IG_LIKE"/>
    <property type="match status" value="1"/>
</dbReference>
<sequence>MGLLNGRMIDYFDSDNQKKVPKQAWMKEQLPEDYWDKGTQSRQSKQQWFRVNIDILKERMRQNETDTHILQWRHGCEGEMKDGEIKFRRGVDKYSYDGNDFLSFDDVNSVWVASNPAAVQTKRKWDEVQVLKEYTKGYLENECIDWLGKFINYGKKQLEEAIPPKVHLFTRNTKVEAKILLTCLATGFLPKEITLRMKRNDRILTEDDGVVSSGVRPNGDETFQRRDSVEILRSDLSTYTCEVIHLASKLHVEEEWDHKVPEVSGGIIGVAIGGIVFGILLTVGVGVVLLVLYGRGIIGSSTPGNSSSDQQLAVVTPSRPNGGTNTQPANVKKPLLSDTVVDINNGNPGNLNNTPNGSVESLDSKGSRTTGSSGDSTTPPALSQEAPGNEDNDQV</sequence>
<protein>
    <recommendedName>
        <fullName evidence="6">Ig-like domain-containing protein</fullName>
    </recommendedName>
</protein>
<comment type="similarity">
    <text evidence="3">Belongs to the MHC class I family.</text>
</comment>
<reference evidence="7 8" key="1">
    <citation type="submission" date="2019-06" db="EMBL/GenBank/DDBJ databases">
        <title>A chromosome-scale genome assembly of the European perch, Perca fluviatilis.</title>
        <authorList>
            <person name="Roques C."/>
            <person name="Zahm M."/>
            <person name="Cabau C."/>
            <person name="Klopp C."/>
            <person name="Bouchez O."/>
            <person name="Donnadieu C."/>
            <person name="Kuhl H."/>
            <person name="Gislard M."/>
            <person name="Guendouz S."/>
            <person name="Journot L."/>
            <person name="Haffray P."/>
            <person name="Bestin A."/>
            <person name="Morvezen R."/>
            <person name="Feron R."/>
            <person name="Wen M."/>
            <person name="Jouanno E."/>
            <person name="Herpin A."/>
            <person name="Schartl M."/>
            <person name="Postlethwait J."/>
            <person name="Schaerlinger B."/>
            <person name="Chardard D."/>
            <person name="Lecocq T."/>
            <person name="Poncet C."/>
            <person name="Jaffrelo L."/>
            <person name="Lampietro C."/>
            <person name="Guiguen Y."/>
        </authorList>
    </citation>
    <scope>NUCLEOTIDE SEQUENCE [LARGE SCALE GENOMIC DNA]</scope>
    <source>
        <tissue evidence="7">Blood</tissue>
    </source>
</reference>
<dbReference type="InterPro" id="IPR050208">
    <property type="entry name" value="MHC_class-I_related"/>
</dbReference>
<accession>A0A6A5EUK5</accession>
<comment type="caution">
    <text evidence="7">The sequence shown here is derived from an EMBL/GenBank/DDBJ whole genome shotgun (WGS) entry which is preliminary data.</text>
</comment>
<gene>
    <name evidence="7" type="ORF">PFLUV_G00160710</name>
</gene>
<dbReference type="InterPro" id="IPR003006">
    <property type="entry name" value="Ig/MHC_CS"/>
</dbReference>
<feature type="compositionally biased region" description="Low complexity" evidence="4">
    <location>
        <begin position="344"/>
        <end position="357"/>
    </location>
</feature>
<dbReference type="GO" id="GO:0006955">
    <property type="term" value="P:immune response"/>
    <property type="evidence" value="ECO:0007669"/>
    <property type="project" value="TreeGrafter"/>
</dbReference>
<dbReference type="SUPFAM" id="SSF48726">
    <property type="entry name" value="Immunoglobulin"/>
    <property type="match status" value="1"/>
</dbReference>
<feature type="compositionally biased region" description="Low complexity" evidence="4">
    <location>
        <begin position="367"/>
        <end position="378"/>
    </location>
</feature>
<keyword evidence="5" id="KW-1133">Transmembrane helix</keyword>
<dbReference type="PRINTS" id="PR01638">
    <property type="entry name" value="MHCCLASSI"/>
</dbReference>
<dbReference type="FunFam" id="3.30.500.10:FF:000005">
    <property type="entry name" value="MHC class I antigen ZKA transcript variant 1"/>
    <property type="match status" value="1"/>
</dbReference>
<dbReference type="PROSITE" id="PS00290">
    <property type="entry name" value="IG_MHC"/>
    <property type="match status" value="1"/>
</dbReference>
<dbReference type="Proteomes" id="UP000465112">
    <property type="component" value="Chromosome 13"/>
</dbReference>
<dbReference type="GO" id="GO:0005615">
    <property type="term" value="C:extracellular space"/>
    <property type="evidence" value="ECO:0007669"/>
    <property type="project" value="TreeGrafter"/>
</dbReference>
<dbReference type="InterPro" id="IPR037055">
    <property type="entry name" value="MHC_I-like_Ag-recog_sf"/>
</dbReference>